<dbReference type="GO" id="GO:0005524">
    <property type="term" value="F:ATP binding"/>
    <property type="evidence" value="ECO:0007669"/>
    <property type="project" value="InterPro"/>
</dbReference>
<gene>
    <name evidence="1" type="ORF">E6K71_10325</name>
</gene>
<evidence type="ECO:0000313" key="2">
    <source>
        <dbReference type="Proteomes" id="UP000316292"/>
    </source>
</evidence>
<dbReference type="GO" id="GO:0008186">
    <property type="term" value="F:ATP-dependent activity, acting on RNA"/>
    <property type="evidence" value="ECO:0007669"/>
    <property type="project" value="InterPro"/>
</dbReference>
<dbReference type="GO" id="GO:0006353">
    <property type="term" value="P:DNA-templated transcription termination"/>
    <property type="evidence" value="ECO:0007669"/>
    <property type="project" value="InterPro"/>
</dbReference>
<sequence length="96" mass="11000">MDDMIIEEFKGTGNSEIVLDRSLADQRIFPAINIAKSGTRRDELLYSKEEIDAINRIRRQALTLQPKQAILEVRKAMEEWPTNEELLKRVSENAGA</sequence>
<reference evidence="1 2" key="1">
    <citation type="journal article" date="2019" name="Nat. Microbiol.">
        <title>Mediterranean grassland soil C-N compound turnover is dependent on rainfall and depth, and is mediated by genomically divergent microorganisms.</title>
        <authorList>
            <person name="Diamond S."/>
            <person name="Andeer P.F."/>
            <person name="Li Z."/>
            <person name="Crits-Christoph A."/>
            <person name="Burstein D."/>
            <person name="Anantharaman K."/>
            <person name="Lane K.R."/>
            <person name="Thomas B.C."/>
            <person name="Pan C."/>
            <person name="Northen T.R."/>
            <person name="Banfield J.F."/>
        </authorList>
    </citation>
    <scope>NUCLEOTIDE SEQUENCE [LARGE SCALE GENOMIC DNA]</scope>
    <source>
        <strain evidence="1">WS_1</strain>
    </source>
</reference>
<dbReference type="PANTHER" id="PTHR46425">
    <property type="entry name" value="TRANSCRIPTION TERMINATION FACTOR RHO"/>
    <property type="match status" value="1"/>
</dbReference>
<organism evidence="1 2">
    <name type="scientific">Eiseniibacteriota bacterium</name>
    <dbReference type="NCBI Taxonomy" id="2212470"/>
    <lineage>
        <taxon>Bacteria</taxon>
        <taxon>Candidatus Eiseniibacteriota</taxon>
    </lineage>
</organism>
<dbReference type="SUPFAM" id="SSF52540">
    <property type="entry name" value="P-loop containing nucleoside triphosphate hydrolases"/>
    <property type="match status" value="1"/>
</dbReference>
<evidence type="ECO:0008006" key="3">
    <source>
        <dbReference type="Google" id="ProtNLM"/>
    </source>
</evidence>
<dbReference type="InterPro" id="IPR004665">
    <property type="entry name" value="Term_rho"/>
</dbReference>
<proteinExistence type="predicted"/>
<name>A0A538S7E1_UNCEI</name>
<accession>A0A538S7E1</accession>
<protein>
    <recommendedName>
        <fullName evidence="3">Transcription termination factor Rho</fullName>
    </recommendedName>
</protein>
<dbReference type="PANTHER" id="PTHR46425:SF1">
    <property type="entry name" value="TRANSCRIPTION TERMINATION FACTOR RHO"/>
    <property type="match status" value="1"/>
</dbReference>
<dbReference type="AlphaFoldDB" id="A0A538S7E1"/>
<dbReference type="GO" id="GO:0003723">
    <property type="term" value="F:RNA binding"/>
    <property type="evidence" value="ECO:0007669"/>
    <property type="project" value="InterPro"/>
</dbReference>
<dbReference type="EMBL" id="VBOR01000117">
    <property type="protein sequence ID" value="TMQ47308.1"/>
    <property type="molecule type" value="Genomic_DNA"/>
</dbReference>
<dbReference type="Proteomes" id="UP000316292">
    <property type="component" value="Unassembled WGS sequence"/>
</dbReference>
<comment type="caution">
    <text evidence="1">The sequence shown here is derived from an EMBL/GenBank/DDBJ whole genome shotgun (WGS) entry which is preliminary data.</text>
</comment>
<dbReference type="Gene3D" id="3.40.50.300">
    <property type="entry name" value="P-loop containing nucleotide triphosphate hydrolases"/>
    <property type="match status" value="1"/>
</dbReference>
<evidence type="ECO:0000313" key="1">
    <source>
        <dbReference type="EMBL" id="TMQ47308.1"/>
    </source>
</evidence>
<dbReference type="InterPro" id="IPR027417">
    <property type="entry name" value="P-loop_NTPase"/>
</dbReference>